<dbReference type="InterPro" id="IPR057499">
    <property type="entry name" value="Kelch_FKB95"/>
</dbReference>
<keyword evidence="5" id="KW-1185">Reference proteome</keyword>
<evidence type="ECO:0000313" key="3">
    <source>
        <dbReference type="EMBL" id="KAL1192436.1"/>
    </source>
</evidence>
<dbReference type="EMBL" id="JBANAX010000823">
    <property type="protein sequence ID" value="KAL1192436.1"/>
    <property type="molecule type" value="Genomic_DNA"/>
</dbReference>
<dbReference type="InterPro" id="IPR006652">
    <property type="entry name" value="Kelch_1"/>
</dbReference>
<organism evidence="4 5">
    <name type="scientific">Cardamine amara subsp. amara</name>
    <dbReference type="NCBI Taxonomy" id="228776"/>
    <lineage>
        <taxon>Eukaryota</taxon>
        <taxon>Viridiplantae</taxon>
        <taxon>Streptophyta</taxon>
        <taxon>Embryophyta</taxon>
        <taxon>Tracheophyta</taxon>
        <taxon>Spermatophyta</taxon>
        <taxon>Magnoliopsida</taxon>
        <taxon>eudicotyledons</taxon>
        <taxon>Gunneridae</taxon>
        <taxon>Pentapetalae</taxon>
        <taxon>rosids</taxon>
        <taxon>malvids</taxon>
        <taxon>Brassicales</taxon>
        <taxon>Brassicaceae</taxon>
        <taxon>Cardamineae</taxon>
        <taxon>Cardamine</taxon>
    </lineage>
</organism>
<dbReference type="PANTHER" id="PTHR24414:SF148">
    <property type="entry name" value="F-BOX DOMAIN-CONTAINING PROTEIN"/>
    <property type="match status" value="1"/>
</dbReference>
<accession>A0ABD1BS96</accession>
<feature type="domain" description="FKB95-like N-terminal Kelch" evidence="2">
    <location>
        <begin position="91"/>
        <end position="226"/>
    </location>
</feature>
<dbReference type="InterPro" id="IPR001810">
    <property type="entry name" value="F-box_dom"/>
</dbReference>
<dbReference type="Pfam" id="PF00646">
    <property type="entry name" value="F-box"/>
    <property type="match status" value="1"/>
</dbReference>
<evidence type="ECO:0000313" key="5">
    <source>
        <dbReference type="Proteomes" id="UP001558713"/>
    </source>
</evidence>
<dbReference type="EMBL" id="JBANAX010000161">
    <property type="protein sequence ID" value="KAL1220084.1"/>
    <property type="molecule type" value="Genomic_DNA"/>
</dbReference>
<proteinExistence type="predicted"/>
<reference evidence="4 5" key="1">
    <citation type="submission" date="2024-04" db="EMBL/GenBank/DDBJ databases">
        <title>Genome assembly C_amara_ONT_v2.</title>
        <authorList>
            <person name="Yant L."/>
            <person name="Moore C."/>
            <person name="Slenker M."/>
        </authorList>
    </citation>
    <scope>NUCLEOTIDE SEQUENCE [LARGE SCALE GENOMIC DNA]</scope>
    <source>
        <tissue evidence="4">Leaf</tissue>
    </source>
</reference>
<dbReference type="AlphaFoldDB" id="A0ABD1BS96"/>
<dbReference type="SMART" id="SM00612">
    <property type="entry name" value="Kelch"/>
    <property type="match status" value="1"/>
</dbReference>
<dbReference type="PANTHER" id="PTHR24414">
    <property type="entry name" value="F-BOX/KELCH-REPEAT PROTEIN SKIP4"/>
    <property type="match status" value="1"/>
</dbReference>
<dbReference type="Gene3D" id="2.120.10.80">
    <property type="entry name" value="Kelch-type beta propeller"/>
    <property type="match status" value="1"/>
</dbReference>
<gene>
    <name evidence="3" type="ORF">V5N11_027619</name>
    <name evidence="4" type="ORF">V5N11_035019</name>
</gene>
<sequence>MSMSSSVDEEKPPKKLKLSSLPDEVVLSCVARVSRWDHASLFLASKSYRSLMDSPDLYDFRPLMGCTENFNYLCLRIPPDPNPRWLAFSPKDGNRRRLVPIRSHFYQPPEDSTVVAHGHGIYVIGGSINRSRSSSVLFLDCRSHKWSTLPAMRVARASAAAGVLDGKINVFGGCEDPNSDKWVEIFDPKTQTWDVLPVPLGPDEERASYNMMLDSVVVEDKAMWVEVHSTYG</sequence>
<comment type="caution">
    <text evidence="4">The sequence shown here is derived from an EMBL/GenBank/DDBJ whole genome shotgun (WGS) entry which is preliminary data.</text>
</comment>
<dbReference type="InterPro" id="IPR050354">
    <property type="entry name" value="F-box/kelch-repeat_ARATH"/>
</dbReference>
<name>A0ABD1BS96_CARAN</name>
<dbReference type="CDD" id="cd22152">
    <property type="entry name" value="F-box_AtAFR-like"/>
    <property type="match status" value="1"/>
</dbReference>
<dbReference type="Pfam" id="PF25210">
    <property type="entry name" value="Kelch_FKB95"/>
    <property type="match status" value="1"/>
</dbReference>
<evidence type="ECO:0000259" key="1">
    <source>
        <dbReference type="Pfam" id="PF00646"/>
    </source>
</evidence>
<evidence type="ECO:0000313" key="4">
    <source>
        <dbReference type="EMBL" id="KAL1220084.1"/>
    </source>
</evidence>
<dbReference type="SUPFAM" id="SSF117281">
    <property type="entry name" value="Kelch motif"/>
    <property type="match status" value="1"/>
</dbReference>
<dbReference type="Proteomes" id="UP001558713">
    <property type="component" value="Unassembled WGS sequence"/>
</dbReference>
<evidence type="ECO:0000259" key="2">
    <source>
        <dbReference type="Pfam" id="PF25210"/>
    </source>
</evidence>
<feature type="domain" description="F-box" evidence="1">
    <location>
        <begin position="18"/>
        <end position="58"/>
    </location>
</feature>
<protein>
    <submittedName>
        <fullName evidence="4">F-box/kelch-repeat protein</fullName>
    </submittedName>
</protein>
<dbReference type="InterPro" id="IPR015915">
    <property type="entry name" value="Kelch-typ_b-propeller"/>
</dbReference>